<evidence type="ECO:0000256" key="7">
    <source>
        <dbReference type="ARBA" id="ARBA00022771"/>
    </source>
</evidence>
<evidence type="ECO:0000256" key="4">
    <source>
        <dbReference type="ARBA" id="ARBA00022679"/>
    </source>
</evidence>
<proteinExistence type="inferred from homology"/>
<evidence type="ECO:0000256" key="10">
    <source>
        <dbReference type="ARBA" id="ARBA00023288"/>
    </source>
</evidence>
<dbReference type="Pfam" id="PF26192">
    <property type="entry name" value="RNF157-like_N"/>
    <property type="match status" value="1"/>
</dbReference>
<dbReference type="CDD" id="cd16789">
    <property type="entry name" value="mRING-HC-C3HC5_MGRN1-like"/>
    <property type="match status" value="1"/>
</dbReference>
<dbReference type="OrthoDB" id="1711136at2759"/>
<evidence type="ECO:0000256" key="6">
    <source>
        <dbReference type="ARBA" id="ARBA00022723"/>
    </source>
</evidence>
<reference evidence="15" key="1">
    <citation type="submission" date="2021-01" db="EMBL/GenBank/DDBJ databases">
        <title>Adiantum capillus-veneris genome.</title>
        <authorList>
            <person name="Fang Y."/>
            <person name="Liao Q."/>
        </authorList>
    </citation>
    <scope>NUCLEOTIDE SEQUENCE</scope>
    <source>
        <strain evidence="15">H3</strain>
        <tissue evidence="15">Leaf</tissue>
    </source>
</reference>
<keyword evidence="8" id="KW-0833">Ubl conjugation pathway</keyword>
<comment type="catalytic activity">
    <reaction evidence="1">
        <text>S-ubiquitinyl-[E2 ubiquitin-conjugating enzyme]-L-cysteine + [acceptor protein]-L-lysine = [E2 ubiquitin-conjugating enzyme]-L-cysteine + N(6)-ubiquitinyl-[acceptor protein]-L-lysine.</text>
        <dbReference type="EC" id="2.3.2.27"/>
    </reaction>
</comment>
<evidence type="ECO:0000256" key="3">
    <source>
        <dbReference type="ARBA" id="ARBA00012483"/>
    </source>
</evidence>
<dbReference type="InterPro" id="IPR013083">
    <property type="entry name" value="Znf_RING/FYVE/PHD"/>
</dbReference>
<dbReference type="SMART" id="SM00184">
    <property type="entry name" value="RING"/>
    <property type="match status" value="1"/>
</dbReference>
<dbReference type="GO" id="GO:0016567">
    <property type="term" value="P:protein ubiquitination"/>
    <property type="evidence" value="ECO:0007669"/>
    <property type="project" value="TreeGrafter"/>
</dbReference>
<comment type="pathway">
    <text evidence="2">Protein modification; protein ubiquitination.</text>
</comment>
<keyword evidence="16" id="KW-1185">Reference proteome</keyword>
<dbReference type="SUPFAM" id="SSF57850">
    <property type="entry name" value="RING/U-box"/>
    <property type="match status" value="1"/>
</dbReference>
<dbReference type="InterPro" id="IPR058981">
    <property type="entry name" value="MGRN1/RNF157-like_N"/>
</dbReference>
<sequence>MGNGLSAIRRMRSTTHQGRASGSGPSSRQGAQLPYFHQAGGAITAQAYIQNNGQLAVNIQPSAVEHPNIIGDPSAAVPLPLPDLENHKANTIKNDVNLKKSTLRLEKDEENPGYSLVAFSFDALVPGWICIFFLAKEGEQCSLNPIKPDLFMPIRVPFEKGLGQNFRQACGTGVNLSLFDECELLDDGNGEVSPIVVRTETVPKACLLNSEQAKIDIALNAPLPIWVHAQTTHAALEKKDGIYQVKVGKQIIYVEGVRYELQEIYGIENADGSDEGAYGNDCGKDCVICLSELRDTTVLPCRHMCMCSACAKVLRFQSSRCPICRTPVERLLEIKVSNRDQDKGTAWSKTPD</sequence>
<comment type="caution">
    <text evidence="15">The sequence shown here is derived from an EMBL/GenBank/DDBJ whole genome shotgun (WGS) entry which is preliminary data.</text>
</comment>
<keyword evidence="6" id="KW-0479">Metal-binding</keyword>
<dbReference type="GO" id="GO:0061630">
    <property type="term" value="F:ubiquitin protein ligase activity"/>
    <property type="evidence" value="ECO:0007669"/>
    <property type="project" value="UniProtKB-EC"/>
</dbReference>
<evidence type="ECO:0000256" key="13">
    <source>
        <dbReference type="SAM" id="MobiDB-lite"/>
    </source>
</evidence>
<dbReference type="PROSITE" id="PS50089">
    <property type="entry name" value="ZF_RING_2"/>
    <property type="match status" value="1"/>
</dbReference>
<organism evidence="15 16">
    <name type="scientific">Adiantum capillus-veneris</name>
    <name type="common">Maidenhair fern</name>
    <dbReference type="NCBI Taxonomy" id="13818"/>
    <lineage>
        <taxon>Eukaryota</taxon>
        <taxon>Viridiplantae</taxon>
        <taxon>Streptophyta</taxon>
        <taxon>Embryophyta</taxon>
        <taxon>Tracheophyta</taxon>
        <taxon>Polypodiopsida</taxon>
        <taxon>Polypodiidae</taxon>
        <taxon>Polypodiales</taxon>
        <taxon>Pteridineae</taxon>
        <taxon>Pteridaceae</taxon>
        <taxon>Vittarioideae</taxon>
        <taxon>Adiantum</taxon>
    </lineage>
</organism>
<evidence type="ECO:0000313" key="15">
    <source>
        <dbReference type="EMBL" id="KAI5078929.1"/>
    </source>
</evidence>
<dbReference type="Gene3D" id="3.30.40.10">
    <property type="entry name" value="Zinc/RING finger domain, C3HC4 (zinc finger)"/>
    <property type="match status" value="1"/>
</dbReference>
<protein>
    <recommendedName>
        <fullName evidence="3">RING-type E3 ubiquitin transferase</fullName>
        <ecNumber evidence="3">2.3.2.27</ecNumber>
    </recommendedName>
</protein>
<dbReference type="PANTHER" id="PTHR22996:SF0">
    <property type="entry name" value="RE60872P-RELATED"/>
    <property type="match status" value="1"/>
</dbReference>
<evidence type="ECO:0000256" key="9">
    <source>
        <dbReference type="ARBA" id="ARBA00022833"/>
    </source>
</evidence>
<evidence type="ECO:0000256" key="8">
    <source>
        <dbReference type="ARBA" id="ARBA00022786"/>
    </source>
</evidence>
<feature type="region of interest" description="Disordered" evidence="13">
    <location>
        <begin position="13"/>
        <end position="32"/>
    </location>
</feature>
<dbReference type="Pfam" id="PF13920">
    <property type="entry name" value="zf-C3HC4_3"/>
    <property type="match status" value="1"/>
</dbReference>
<evidence type="ECO:0000256" key="5">
    <source>
        <dbReference type="ARBA" id="ARBA00022707"/>
    </source>
</evidence>
<keyword evidence="4" id="KW-0808">Transferase</keyword>
<evidence type="ECO:0000256" key="12">
    <source>
        <dbReference type="PROSITE-ProRule" id="PRU00175"/>
    </source>
</evidence>
<keyword evidence="5" id="KW-0519">Myristate</keyword>
<keyword evidence="10" id="KW-0449">Lipoprotein</keyword>
<keyword evidence="7 12" id="KW-0863">Zinc-finger</keyword>
<dbReference type="InterPro" id="IPR045194">
    <property type="entry name" value="MGRN1/RNF157-like"/>
</dbReference>
<feature type="domain" description="RING-type" evidence="14">
    <location>
        <begin position="286"/>
        <end position="325"/>
    </location>
</feature>
<dbReference type="InterPro" id="IPR045195">
    <property type="entry name" value="LOG2-like_mRING_C3HC5"/>
</dbReference>
<dbReference type="InterPro" id="IPR001841">
    <property type="entry name" value="Znf_RING"/>
</dbReference>
<dbReference type="FunFam" id="3.30.40.10:FF:000115">
    <property type="entry name" value="probable E3 ubiquitin-protein ligase LOG2"/>
    <property type="match status" value="1"/>
</dbReference>
<gene>
    <name evidence="15" type="ORF">GOP47_0006600</name>
</gene>
<comment type="similarity">
    <text evidence="11">Belongs to the RING-type zinc finger family. LOG2 subfamily.</text>
</comment>
<evidence type="ECO:0000256" key="2">
    <source>
        <dbReference type="ARBA" id="ARBA00004906"/>
    </source>
</evidence>
<dbReference type="EC" id="2.3.2.27" evidence="3"/>
<dbReference type="PANTHER" id="PTHR22996">
    <property type="entry name" value="MAHOGUNIN"/>
    <property type="match status" value="1"/>
</dbReference>
<evidence type="ECO:0000256" key="11">
    <source>
        <dbReference type="ARBA" id="ARBA00025721"/>
    </source>
</evidence>
<accession>A0A9D4V364</accession>
<dbReference type="Proteomes" id="UP000886520">
    <property type="component" value="Chromosome 6"/>
</dbReference>
<dbReference type="AlphaFoldDB" id="A0A9D4V364"/>
<evidence type="ECO:0000256" key="1">
    <source>
        <dbReference type="ARBA" id="ARBA00000900"/>
    </source>
</evidence>
<dbReference type="GO" id="GO:0008270">
    <property type="term" value="F:zinc ion binding"/>
    <property type="evidence" value="ECO:0007669"/>
    <property type="project" value="UniProtKB-KW"/>
</dbReference>
<evidence type="ECO:0000259" key="14">
    <source>
        <dbReference type="PROSITE" id="PS50089"/>
    </source>
</evidence>
<name>A0A9D4V364_ADICA</name>
<keyword evidence="9" id="KW-0862">Zinc</keyword>
<feature type="compositionally biased region" description="Polar residues" evidence="13">
    <location>
        <begin position="14"/>
        <end position="30"/>
    </location>
</feature>
<evidence type="ECO:0000313" key="16">
    <source>
        <dbReference type="Proteomes" id="UP000886520"/>
    </source>
</evidence>
<dbReference type="EMBL" id="JABFUD020000006">
    <property type="protein sequence ID" value="KAI5078929.1"/>
    <property type="molecule type" value="Genomic_DNA"/>
</dbReference>